<evidence type="ECO:0000256" key="2">
    <source>
        <dbReference type="ARBA" id="ARBA00022679"/>
    </source>
</evidence>
<sequence>MFLHSPRKLLLLHGKPRSGKTTLLEYLFQWILSLNLPYYFTGFITREVKEAGERIGFNLVYLRDPDLTLPLAQLRSLTPSKKYPVLGKYSVFPQNLDKILEIIQNDLTEANRPPLLFIDEIGKMEVMSEKFIQFLEHLREEVIVVATLGTGEHPLLKAWREIKSALYCEVTPENRDFLQERLKVEFQRKGKLFVLEGIDGVGKSTIFQMLKEDLSFSDLIFSFEPTTGPYGQKLRRLLSEKKADPRELLNLFISDRKEHVEKLILPALKKGKPILLDRYYLSTVAYQGVEFSNLLELLRTNETFAPLPDLVIYLDLSVEQALQRVISRNQGKSLFEREEFLRSVSHNYEEILPLFRHVRLPAWKTLESLYSDIKELIQSYLRPEI</sequence>
<dbReference type="SUPFAM" id="SSF52540">
    <property type="entry name" value="P-loop containing nucleoside triphosphate hydrolases"/>
    <property type="match status" value="2"/>
</dbReference>
<evidence type="ECO:0000256" key="1">
    <source>
        <dbReference type="ARBA" id="ARBA00009776"/>
    </source>
</evidence>
<dbReference type="GO" id="GO:0004798">
    <property type="term" value="F:dTMP kinase activity"/>
    <property type="evidence" value="ECO:0007669"/>
    <property type="project" value="UniProtKB-UniRule"/>
</dbReference>
<dbReference type="HAMAP" id="MF_00165">
    <property type="entry name" value="Thymidylate_kinase"/>
    <property type="match status" value="1"/>
</dbReference>
<dbReference type="InterPro" id="IPR027417">
    <property type="entry name" value="P-loop_NTPase"/>
</dbReference>
<dbReference type="GO" id="GO:0006235">
    <property type="term" value="P:dTTP biosynthetic process"/>
    <property type="evidence" value="ECO:0007669"/>
    <property type="project" value="UniProtKB-UniRule"/>
</dbReference>
<dbReference type="InterPro" id="IPR004948">
    <property type="entry name" value="Nuc-triphosphatase_THEP1"/>
</dbReference>
<dbReference type="PROSITE" id="PS01331">
    <property type="entry name" value="THYMIDYLATE_KINASE"/>
    <property type="match status" value="1"/>
</dbReference>
<gene>
    <name evidence="8" type="primary">tmk</name>
    <name evidence="10" type="ORF">THC_0238</name>
</gene>
<feature type="binding site" evidence="8">
    <location>
        <begin position="197"/>
        <end position="204"/>
    </location>
    <ligand>
        <name>ATP</name>
        <dbReference type="ChEBI" id="CHEBI:30616"/>
    </ligand>
</feature>
<evidence type="ECO:0000313" key="11">
    <source>
        <dbReference type="Proteomes" id="UP000068196"/>
    </source>
</evidence>
<dbReference type="InterPro" id="IPR018095">
    <property type="entry name" value="Thymidylate_kin_CS"/>
</dbReference>
<dbReference type="RefSeq" id="WP_068512140.1">
    <property type="nucleotide sequence ID" value="NZ_AP014945.1"/>
</dbReference>
<dbReference type="STRING" id="1653476.THC_0238"/>
<dbReference type="SMART" id="SM00382">
    <property type="entry name" value="AAA"/>
    <property type="match status" value="1"/>
</dbReference>
<dbReference type="GO" id="GO:0005829">
    <property type="term" value="C:cytosol"/>
    <property type="evidence" value="ECO:0007669"/>
    <property type="project" value="TreeGrafter"/>
</dbReference>
<dbReference type="Pfam" id="PF02223">
    <property type="entry name" value="Thymidylate_kin"/>
    <property type="match status" value="1"/>
</dbReference>
<dbReference type="OrthoDB" id="9774907at2"/>
<dbReference type="GO" id="GO:0006233">
    <property type="term" value="P:dTDP biosynthetic process"/>
    <property type="evidence" value="ECO:0007669"/>
    <property type="project" value="InterPro"/>
</dbReference>
<keyword evidence="4 8" id="KW-0547">Nucleotide-binding</keyword>
<keyword evidence="2 8" id="KW-0808">Transferase</keyword>
<dbReference type="GO" id="GO:0006227">
    <property type="term" value="P:dUDP biosynthetic process"/>
    <property type="evidence" value="ECO:0007669"/>
    <property type="project" value="TreeGrafter"/>
</dbReference>
<dbReference type="KEGG" id="cthi:THC_0238"/>
<comment type="similarity">
    <text evidence="1 8">Belongs to the thymidylate kinase family.</text>
</comment>
<reference evidence="10 11" key="1">
    <citation type="journal article" date="2016" name="Int. J. Syst. Evol. Microbiol.">
        <title>Caldimicrobium thiodismutans sp. nov., a sulfur-disproportionating bacterium isolated from a hot spring, and emended description of the genus Caldimicrobium.</title>
        <authorList>
            <person name="Kojima H."/>
            <person name="Umezawa K."/>
            <person name="Fukui M."/>
        </authorList>
    </citation>
    <scope>NUCLEOTIDE SEQUENCE [LARGE SCALE GENOMIC DNA]</scope>
    <source>
        <strain evidence="10 11">TF1</strain>
    </source>
</reference>
<accession>A0A0U5AVS1</accession>
<dbReference type="PANTHER" id="PTHR10344:SF4">
    <property type="entry name" value="UMP-CMP KINASE 2, MITOCHONDRIAL"/>
    <property type="match status" value="1"/>
</dbReference>
<dbReference type="EMBL" id="AP014945">
    <property type="protein sequence ID" value="BAU22638.1"/>
    <property type="molecule type" value="Genomic_DNA"/>
</dbReference>
<dbReference type="GO" id="GO:0005524">
    <property type="term" value="F:ATP binding"/>
    <property type="evidence" value="ECO:0007669"/>
    <property type="project" value="UniProtKB-UniRule"/>
</dbReference>
<evidence type="ECO:0000313" key="10">
    <source>
        <dbReference type="EMBL" id="BAU22638.1"/>
    </source>
</evidence>
<dbReference type="PATRIC" id="fig|1653476.3.peg.243"/>
<dbReference type="PANTHER" id="PTHR10344">
    <property type="entry name" value="THYMIDYLATE KINASE"/>
    <property type="match status" value="1"/>
</dbReference>
<name>A0A0U5AVS1_9BACT</name>
<evidence type="ECO:0000256" key="3">
    <source>
        <dbReference type="ARBA" id="ARBA00022727"/>
    </source>
</evidence>
<keyword evidence="11" id="KW-1185">Reference proteome</keyword>
<dbReference type="Proteomes" id="UP000068196">
    <property type="component" value="Chromosome"/>
</dbReference>
<proteinExistence type="inferred from homology"/>
<reference evidence="11" key="2">
    <citation type="journal article" date="2016" name="Int. J. Syst. Evol. Microbiol.">
        <title>Caldimicrobium thiodismutans sp. nov., a sulfur-disproportionating bacterium isolated from a hot spring.</title>
        <authorList>
            <person name="Kojima H."/>
            <person name="Umezawa K."/>
            <person name="Fukui M."/>
        </authorList>
    </citation>
    <scope>NUCLEOTIDE SEQUENCE [LARGE SCALE GENOMIC DNA]</scope>
    <source>
        <strain evidence="11">TF1</strain>
    </source>
</reference>
<keyword evidence="3 8" id="KW-0545">Nucleotide biosynthesis</keyword>
<dbReference type="Gene3D" id="3.40.50.300">
    <property type="entry name" value="P-loop containing nucleotide triphosphate hydrolases"/>
    <property type="match status" value="2"/>
</dbReference>
<dbReference type="NCBIfam" id="TIGR00041">
    <property type="entry name" value="DTMP_kinase"/>
    <property type="match status" value="1"/>
</dbReference>
<comment type="catalytic activity">
    <reaction evidence="7 8">
        <text>dTMP + ATP = dTDP + ADP</text>
        <dbReference type="Rhea" id="RHEA:13517"/>
        <dbReference type="ChEBI" id="CHEBI:30616"/>
        <dbReference type="ChEBI" id="CHEBI:58369"/>
        <dbReference type="ChEBI" id="CHEBI:63528"/>
        <dbReference type="ChEBI" id="CHEBI:456216"/>
        <dbReference type="EC" id="2.7.4.9"/>
    </reaction>
</comment>
<feature type="domain" description="AAA+ ATPase" evidence="9">
    <location>
        <begin position="6"/>
        <end position="176"/>
    </location>
</feature>
<evidence type="ECO:0000256" key="7">
    <source>
        <dbReference type="ARBA" id="ARBA00048743"/>
    </source>
</evidence>
<evidence type="ECO:0000256" key="8">
    <source>
        <dbReference type="HAMAP-Rule" id="MF_00165"/>
    </source>
</evidence>
<evidence type="ECO:0000256" key="6">
    <source>
        <dbReference type="ARBA" id="ARBA00022840"/>
    </source>
</evidence>
<evidence type="ECO:0000259" key="9">
    <source>
        <dbReference type="SMART" id="SM00382"/>
    </source>
</evidence>
<evidence type="ECO:0000256" key="4">
    <source>
        <dbReference type="ARBA" id="ARBA00022741"/>
    </source>
</evidence>
<dbReference type="InterPro" id="IPR003593">
    <property type="entry name" value="AAA+_ATPase"/>
</dbReference>
<keyword evidence="6 8" id="KW-0067">ATP-binding</keyword>
<dbReference type="Pfam" id="PF03266">
    <property type="entry name" value="NTPase_1"/>
    <property type="match status" value="1"/>
</dbReference>
<dbReference type="InterPro" id="IPR018094">
    <property type="entry name" value="Thymidylate_kinase"/>
</dbReference>
<evidence type="ECO:0000256" key="5">
    <source>
        <dbReference type="ARBA" id="ARBA00022777"/>
    </source>
</evidence>
<organism evidence="10 11">
    <name type="scientific">Caldimicrobium thiodismutans</name>
    <dbReference type="NCBI Taxonomy" id="1653476"/>
    <lineage>
        <taxon>Bacteria</taxon>
        <taxon>Pseudomonadati</taxon>
        <taxon>Thermodesulfobacteriota</taxon>
        <taxon>Thermodesulfobacteria</taxon>
        <taxon>Thermodesulfobacteriales</taxon>
        <taxon>Thermodesulfobacteriaceae</taxon>
        <taxon>Caldimicrobium</taxon>
    </lineage>
</organism>
<comment type="function">
    <text evidence="8">Phosphorylation of dTMP to form dTDP in both de novo and salvage pathways of dTTP synthesis.</text>
</comment>
<dbReference type="InterPro" id="IPR039430">
    <property type="entry name" value="Thymidylate_kin-like_dom"/>
</dbReference>
<keyword evidence="5 8" id="KW-0418">Kinase</keyword>
<dbReference type="AlphaFoldDB" id="A0A0U5AVS1"/>
<dbReference type="CDD" id="cd01672">
    <property type="entry name" value="TMPK"/>
    <property type="match status" value="1"/>
</dbReference>
<dbReference type="EC" id="2.7.4.9" evidence="8"/>
<dbReference type="GO" id="GO:0017111">
    <property type="term" value="F:ribonucleoside triphosphate phosphatase activity"/>
    <property type="evidence" value="ECO:0007669"/>
    <property type="project" value="InterPro"/>
</dbReference>
<protein>
    <recommendedName>
        <fullName evidence="8">Thymidylate kinase</fullName>
        <ecNumber evidence="8">2.7.4.9</ecNumber>
    </recommendedName>
    <alternativeName>
        <fullName evidence="8">dTMP kinase</fullName>
    </alternativeName>
</protein>